<sequence length="891" mass="98747">MESPKERRSPSRSLERAASKKAHPSSTPESQKLLHRSPEKGSQKNREKADPRQDPPRTDTDKAETSHRGTPEGNRKDRSVPGRSKTVLRELSAELPSKVPPGTKAGGVSPASTSATPPTTANVPSTSTRPTGQCSSTTAAPLRPPSQTSSAGIGTAAPVIARPESAAKWGMPQTPPSPWPTTPSVRTVRRVTRDPHQPAQRMPLIPGQGTPRETRSYRSAALTALSGIATTVIFCVLAYVFFARSARQSSIIKSPVCTTEDCKLQARILQRWLNMSVDPCHDFDGYVCSKRVYAERGNPTAGVMGYGLKKWADSLEDRLSHAAQRLKYAGHVLAVFRTCLADVSRAESRKAVKQLKEFMRELRVSWPETPPAGVDPLEVVLDLSLNWRFGLWFDASVLRYGDGTYNAVFRPATLYREWFSIEQDVEASAAHHALWSGLYREFALDEPLRSGADVEKIVRTHNDIYGELKNVITAVPTAPLKINLWYIAARTENVSADRWRNALEAASGQRFRLSDSVTFTYGTLLEAVNNIFHRYNDTALLEDISWTFIQVFSAVADRDFLALKYGTSGMARQQRRFFCATELDAAYRWILLSILVAADFPRQSRDAIDASLNEITHAVASLLENASWTNPDLGKALSDKVRDISVTLWPSESLLTEEGLSKFHSGWFSRAGSFTEHWIAAARNWRKLMVIRDNHRELSEQPRNFLVPFLRYDHFLNAVRIALVTLSPPWYYAEGTKAMAYGSLGFTYALQLVRSFDATGIQVDPDGRITESWLPAGSKAALAKKASCLGHDSGKYGDFFPEIVAMEAVQAAYEMAATEYDHSVMVFPTLNEDQLFFVAACITVCGLNNVFPVELRVSCNKAVSAMPSFASAFRCRKDAAMNPARKCAFFA</sequence>
<protein>
    <submittedName>
        <fullName evidence="1">Uncharacterized protein</fullName>
    </submittedName>
</protein>
<evidence type="ECO:0000313" key="1">
    <source>
        <dbReference type="EMBL" id="KAH6921671.1"/>
    </source>
</evidence>
<gene>
    <name evidence="1" type="ORF">HPB50_003949</name>
</gene>
<accession>A0ACB7RIZ3</accession>
<reference evidence="1" key="1">
    <citation type="submission" date="2020-05" db="EMBL/GenBank/DDBJ databases">
        <title>Large-scale comparative analyses of tick genomes elucidate their genetic diversity and vector capacities.</title>
        <authorList>
            <person name="Jia N."/>
            <person name="Wang J."/>
            <person name="Shi W."/>
            <person name="Du L."/>
            <person name="Sun Y."/>
            <person name="Zhan W."/>
            <person name="Jiang J."/>
            <person name="Wang Q."/>
            <person name="Zhang B."/>
            <person name="Ji P."/>
            <person name="Sakyi L.B."/>
            <person name="Cui X."/>
            <person name="Yuan T."/>
            <person name="Jiang B."/>
            <person name="Yang W."/>
            <person name="Lam T.T.-Y."/>
            <person name="Chang Q."/>
            <person name="Ding S."/>
            <person name="Wang X."/>
            <person name="Zhu J."/>
            <person name="Ruan X."/>
            <person name="Zhao L."/>
            <person name="Wei J."/>
            <person name="Que T."/>
            <person name="Du C."/>
            <person name="Cheng J."/>
            <person name="Dai P."/>
            <person name="Han X."/>
            <person name="Huang E."/>
            <person name="Gao Y."/>
            <person name="Liu J."/>
            <person name="Shao H."/>
            <person name="Ye R."/>
            <person name="Li L."/>
            <person name="Wei W."/>
            <person name="Wang X."/>
            <person name="Wang C."/>
            <person name="Yang T."/>
            <person name="Huo Q."/>
            <person name="Li W."/>
            <person name="Guo W."/>
            <person name="Chen H."/>
            <person name="Zhou L."/>
            <person name="Ni X."/>
            <person name="Tian J."/>
            <person name="Zhou Y."/>
            <person name="Sheng Y."/>
            <person name="Liu T."/>
            <person name="Pan Y."/>
            <person name="Xia L."/>
            <person name="Li J."/>
            <person name="Zhao F."/>
            <person name="Cao W."/>
        </authorList>
    </citation>
    <scope>NUCLEOTIDE SEQUENCE</scope>
    <source>
        <strain evidence="1">Hyas-2018</strain>
    </source>
</reference>
<proteinExistence type="predicted"/>
<comment type="caution">
    <text evidence="1">The sequence shown here is derived from an EMBL/GenBank/DDBJ whole genome shotgun (WGS) entry which is preliminary data.</text>
</comment>
<name>A0ACB7RIZ3_HYAAI</name>
<dbReference type="EMBL" id="CM023489">
    <property type="protein sequence ID" value="KAH6921671.1"/>
    <property type="molecule type" value="Genomic_DNA"/>
</dbReference>
<organism evidence="1 2">
    <name type="scientific">Hyalomma asiaticum</name>
    <name type="common">Tick</name>
    <dbReference type="NCBI Taxonomy" id="266040"/>
    <lineage>
        <taxon>Eukaryota</taxon>
        <taxon>Metazoa</taxon>
        <taxon>Ecdysozoa</taxon>
        <taxon>Arthropoda</taxon>
        <taxon>Chelicerata</taxon>
        <taxon>Arachnida</taxon>
        <taxon>Acari</taxon>
        <taxon>Parasitiformes</taxon>
        <taxon>Ixodida</taxon>
        <taxon>Ixodoidea</taxon>
        <taxon>Ixodidae</taxon>
        <taxon>Hyalomminae</taxon>
        <taxon>Hyalomma</taxon>
    </lineage>
</organism>
<keyword evidence="2" id="KW-1185">Reference proteome</keyword>
<dbReference type="Proteomes" id="UP000821845">
    <property type="component" value="Chromosome 9"/>
</dbReference>
<evidence type="ECO:0000313" key="2">
    <source>
        <dbReference type="Proteomes" id="UP000821845"/>
    </source>
</evidence>